<accession>A0A3B0Z8R4</accession>
<proteinExistence type="predicted"/>
<dbReference type="SUPFAM" id="SSF52540">
    <property type="entry name" value="P-loop containing nucleoside triphosphate hydrolases"/>
    <property type="match status" value="1"/>
</dbReference>
<dbReference type="Pfam" id="PF10364">
    <property type="entry name" value="NKWYS"/>
    <property type="match status" value="1"/>
</dbReference>
<sequence length="289" mass="34337">MLKRLYKWAENNYRISCVYHKLRLTLEARKPATPVIVYQMGKVGSTAIVEGLHNSSRNTPIFHVHFLAKPRIDDAYYRLRKLRTKFNANTWCLYESEFVRRYVIGAKNPSKIKLITLFREPIARNISSFFYNIDKYVPAFNTFDIEDPISIKKLEKLYLNNFVEHEYAIQWFSDELEATFGINVFESKFNTQKGYVIIKDAHTEVLVIKLEKLKDCALNSIEEFLGIKDFTLHKANTSEEQPYNEFYKKFLKEAKLPVSYIDKMYSSQFMKHFYSTEEINQFREKWIST</sequence>
<dbReference type="EMBL" id="UOFO01000070">
    <property type="protein sequence ID" value="VAW85380.1"/>
    <property type="molecule type" value="Genomic_DNA"/>
</dbReference>
<protein>
    <recommendedName>
        <fullName evidence="2">Capsular polysaccharide synthesis enzyme CpsE</fullName>
    </recommendedName>
</protein>
<dbReference type="InterPro" id="IPR027417">
    <property type="entry name" value="P-loop_NTPase"/>
</dbReference>
<name>A0A3B0Z8R4_9ZZZZ</name>
<reference evidence="1" key="1">
    <citation type="submission" date="2018-06" db="EMBL/GenBank/DDBJ databases">
        <authorList>
            <person name="Zhirakovskaya E."/>
        </authorList>
    </citation>
    <scope>NUCLEOTIDE SEQUENCE</scope>
</reference>
<organism evidence="1">
    <name type="scientific">hydrothermal vent metagenome</name>
    <dbReference type="NCBI Taxonomy" id="652676"/>
    <lineage>
        <taxon>unclassified sequences</taxon>
        <taxon>metagenomes</taxon>
        <taxon>ecological metagenomes</taxon>
    </lineage>
</organism>
<dbReference type="AlphaFoldDB" id="A0A3B0Z8R4"/>
<dbReference type="InterPro" id="IPR018831">
    <property type="entry name" value="Uncharacterised_NKWYS"/>
</dbReference>
<evidence type="ECO:0000313" key="1">
    <source>
        <dbReference type="EMBL" id="VAW85380.1"/>
    </source>
</evidence>
<evidence type="ECO:0008006" key="2">
    <source>
        <dbReference type="Google" id="ProtNLM"/>
    </source>
</evidence>
<gene>
    <name evidence="1" type="ORF">MNBD_GAMMA16-1662</name>
</gene>
<dbReference type="Gene3D" id="3.40.50.300">
    <property type="entry name" value="P-loop containing nucleotide triphosphate hydrolases"/>
    <property type="match status" value="1"/>
</dbReference>